<dbReference type="InterPro" id="IPR019546">
    <property type="entry name" value="TAT_signal_bac_arc"/>
</dbReference>
<sequence length="263" mass="29209">MSNSNHFSRRDFLKLSSASFAAGLLGVYTPGVLARETEPESFQAFFHGRRDQAQVALSYDDCHLVHILQNLEKLLRDYPEVRVTFFPTGEALLTTNDKDAGIWQRFLEGGHEIGSHTFDHVNPDVRSTENLMEDQAKWVGALHQVTESRPPVRFARPPYGSSSPTYGRMCASKGLVSTMWSASWGGELELARKNMEAVENGDVILMHTSTQDVETNTPFGLDLLTERGIRAVTLSELYFATVKETIGGGSCDTTSYHSQSCPE</sequence>
<dbReference type="InterPro" id="IPR006311">
    <property type="entry name" value="TAT_signal"/>
</dbReference>
<dbReference type="Pfam" id="PF01522">
    <property type="entry name" value="Polysacc_deac_1"/>
    <property type="match status" value="1"/>
</dbReference>
<name>A0A8J6NJB4_9CHLR</name>
<dbReference type="InterPro" id="IPR011330">
    <property type="entry name" value="Glyco_hydro/deAcase_b/a-brl"/>
</dbReference>
<accession>A0A8J6NJB4</accession>
<dbReference type="AlphaFoldDB" id="A0A8J6NJB4"/>
<dbReference type="PANTHER" id="PTHR10587">
    <property type="entry name" value="GLYCOSYL TRANSFERASE-RELATED"/>
    <property type="match status" value="1"/>
</dbReference>
<dbReference type="InterPro" id="IPR002509">
    <property type="entry name" value="NODB_dom"/>
</dbReference>
<dbReference type="Gene3D" id="3.20.20.370">
    <property type="entry name" value="Glycoside hydrolase/deacetylase"/>
    <property type="match status" value="1"/>
</dbReference>
<dbReference type="Proteomes" id="UP000614469">
    <property type="component" value="Unassembled WGS sequence"/>
</dbReference>
<dbReference type="NCBIfam" id="TIGR01409">
    <property type="entry name" value="TAT_signal_seq"/>
    <property type="match status" value="1"/>
</dbReference>
<reference evidence="2 3" key="1">
    <citation type="submission" date="2020-08" db="EMBL/GenBank/DDBJ databases">
        <title>Bridging the membrane lipid divide: bacteria of the FCB group superphylum have the potential to synthesize archaeal ether lipids.</title>
        <authorList>
            <person name="Villanueva L."/>
            <person name="Von Meijenfeldt F.A.B."/>
            <person name="Westbye A.B."/>
            <person name="Yadav S."/>
            <person name="Hopmans E.C."/>
            <person name="Dutilh B.E."/>
            <person name="Sinninghe Damste J.S."/>
        </authorList>
    </citation>
    <scope>NUCLEOTIDE SEQUENCE [LARGE SCALE GENOMIC DNA]</scope>
    <source>
        <strain evidence="2">NIOZ-UU36</strain>
    </source>
</reference>
<evidence type="ECO:0000313" key="3">
    <source>
        <dbReference type="Proteomes" id="UP000614469"/>
    </source>
</evidence>
<dbReference type="GO" id="GO:0005975">
    <property type="term" value="P:carbohydrate metabolic process"/>
    <property type="evidence" value="ECO:0007669"/>
    <property type="project" value="InterPro"/>
</dbReference>
<evidence type="ECO:0000259" key="1">
    <source>
        <dbReference type="PROSITE" id="PS51677"/>
    </source>
</evidence>
<feature type="domain" description="NodB homology" evidence="1">
    <location>
        <begin position="53"/>
        <end position="263"/>
    </location>
</feature>
<comment type="caution">
    <text evidence="2">The sequence shown here is derived from an EMBL/GenBank/DDBJ whole genome shotgun (WGS) entry which is preliminary data.</text>
</comment>
<protein>
    <submittedName>
        <fullName evidence="2">Polysaccharide deacetylase family protein</fullName>
    </submittedName>
</protein>
<proteinExistence type="predicted"/>
<evidence type="ECO:0000313" key="2">
    <source>
        <dbReference type="EMBL" id="MBC8334862.1"/>
    </source>
</evidence>
<dbReference type="PANTHER" id="PTHR10587:SF137">
    <property type="entry name" value="4-DEOXY-4-FORMAMIDO-L-ARABINOSE-PHOSPHOUNDECAPRENOL DEFORMYLASE ARND-RELATED"/>
    <property type="match status" value="1"/>
</dbReference>
<organism evidence="2 3">
    <name type="scientific">Candidatus Desulfolinea nitratireducens</name>
    <dbReference type="NCBI Taxonomy" id="2841698"/>
    <lineage>
        <taxon>Bacteria</taxon>
        <taxon>Bacillati</taxon>
        <taxon>Chloroflexota</taxon>
        <taxon>Anaerolineae</taxon>
        <taxon>Anaerolineales</taxon>
        <taxon>Anaerolineales incertae sedis</taxon>
        <taxon>Candidatus Desulfolinea</taxon>
    </lineage>
</organism>
<dbReference type="GO" id="GO:0016810">
    <property type="term" value="F:hydrolase activity, acting on carbon-nitrogen (but not peptide) bonds"/>
    <property type="evidence" value="ECO:0007669"/>
    <property type="project" value="InterPro"/>
</dbReference>
<dbReference type="EMBL" id="JACNJN010000082">
    <property type="protein sequence ID" value="MBC8334862.1"/>
    <property type="molecule type" value="Genomic_DNA"/>
</dbReference>
<dbReference type="PROSITE" id="PS51318">
    <property type="entry name" value="TAT"/>
    <property type="match status" value="1"/>
</dbReference>
<dbReference type="InterPro" id="IPR050248">
    <property type="entry name" value="Polysacc_deacetylase_ArnD"/>
</dbReference>
<gene>
    <name evidence="2" type="ORF">H8E29_06335</name>
</gene>
<dbReference type="PROSITE" id="PS51677">
    <property type="entry name" value="NODB"/>
    <property type="match status" value="1"/>
</dbReference>
<dbReference type="SUPFAM" id="SSF88713">
    <property type="entry name" value="Glycoside hydrolase/deacetylase"/>
    <property type="match status" value="1"/>
</dbReference>
<dbReference type="CDD" id="cd10917">
    <property type="entry name" value="CE4_NodB_like_6s_7s"/>
    <property type="match status" value="1"/>
</dbReference>